<reference evidence="1 2" key="1">
    <citation type="submission" date="2018-03" db="EMBL/GenBank/DDBJ databases">
        <title>Draft Genome Sequences of six Lactobacillus pentosus Strains Isolated from Brines of Traditionally Fermented Spanish-Style Green Table Olives.</title>
        <authorList>
            <person name="Calero-Delgado B."/>
            <person name="Martin-Platero A.M."/>
            <person name="Perez-Pulido A.J."/>
            <person name="Benitez-Cabello A."/>
            <person name="Casimiro-Soriguer C.S."/>
            <person name="Martinez-Bueno M."/>
            <person name="Arroyo-Lopez F.N."/>
            <person name="Rodriguez-Gomez F."/>
            <person name="Bautista-Gallego J."/>
            <person name="Garrido-Fernandez A."/>
            <person name="Jimenez-Diaz R."/>
        </authorList>
    </citation>
    <scope>NUCLEOTIDE SEQUENCE [LARGE SCALE GENOMIC DNA]</scope>
    <source>
        <strain evidence="1 2">IG2</strain>
    </source>
</reference>
<comment type="caution">
    <text evidence="1">The sequence shown here is derived from an EMBL/GenBank/DDBJ whole genome shotgun (WGS) entry which is preliminary data.</text>
</comment>
<evidence type="ECO:0000313" key="2">
    <source>
        <dbReference type="Proteomes" id="UP000238378"/>
    </source>
</evidence>
<dbReference type="RefSeq" id="WP_105960731.1">
    <property type="nucleotide sequence ID" value="NZ_PVOB01000017.1"/>
</dbReference>
<accession>A0ABX5D3V4</accession>
<dbReference type="EMBL" id="PVOB01000017">
    <property type="protein sequence ID" value="PRO96046.1"/>
    <property type="molecule type" value="Genomic_DNA"/>
</dbReference>
<protein>
    <submittedName>
        <fullName evidence="1">Uncharacterized protein</fullName>
    </submittedName>
</protein>
<sequence length="286" mass="32383">MANTITMLDTNLELLKHPTNKVMNNKLKMSGLKALLKVINKVAKSTGECEALDGRPTIAVNMDVLYNLMPASYQKKHADPTFATRTFPNLLRIAVLAGAIQLLDWTQISKDARNARYKLAMASMGKNDKASGHWYMQYKNVYAINDFSQPLHWERLSYKMNERTKLTYGAVATMYDLEVASDIFAGINSDHAVATMTENQVGKLVTKLSKVKVMTLDDTKWYIRPNTKDGKDRADGWYATQLNCLDILGYFKANGIAYDMYCKCSDYVDIDAKPQQRVLYMLDVVK</sequence>
<name>A0ABX5D3V4_LACPE</name>
<proteinExistence type="predicted"/>
<dbReference type="Proteomes" id="UP000238378">
    <property type="component" value="Unassembled WGS sequence"/>
</dbReference>
<evidence type="ECO:0000313" key="1">
    <source>
        <dbReference type="EMBL" id="PRO96046.1"/>
    </source>
</evidence>
<gene>
    <name evidence="1" type="ORF">C6Y08_01430</name>
</gene>
<keyword evidence="2" id="KW-1185">Reference proteome</keyword>
<organism evidence="1 2">
    <name type="scientific">Lactiplantibacillus pentosus</name>
    <name type="common">Lactobacillus pentosus</name>
    <dbReference type="NCBI Taxonomy" id="1589"/>
    <lineage>
        <taxon>Bacteria</taxon>
        <taxon>Bacillati</taxon>
        <taxon>Bacillota</taxon>
        <taxon>Bacilli</taxon>
        <taxon>Lactobacillales</taxon>
        <taxon>Lactobacillaceae</taxon>
        <taxon>Lactiplantibacillus</taxon>
    </lineage>
</organism>